<keyword evidence="2" id="KW-1185">Reference proteome</keyword>
<name>A0A398DP40_9BACT</name>
<organism evidence="1 2">
    <name type="scientific">Candidatus Cryosericum septentrionale</name>
    <dbReference type="NCBI Taxonomy" id="2290913"/>
    <lineage>
        <taxon>Bacteria</taxon>
        <taxon>Pseudomonadati</taxon>
        <taxon>Caldisericota/Cryosericota group</taxon>
        <taxon>Candidatus Cryosericota</taxon>
        <taxon>Candidatus Cryosericia</taxon>
        <taxon>Candidatus Cryosericales</taxon>
        <taxon>Candidatus Cryosericaceae</taxon>
        <taxon>Candidatus Cryosericum</taxon>
    </lineage>
</organism>
<comment type="caution">
    <text evidence="1">The sequence shown here is derived from an EMBL/GenBank/DDBJ whole genome shotgun (WGS) entry which is preliminary data.</text>
</comment>
<reference evidence="1 2" key="1">
    <citation type="submission" date="2018-09" db="EMBL/GenBank/DDBJ databases">
        <title>Discovery and Ecogenomic Context for Candidatus Cryosericales, a Global Caldiserica Order Active in Thawing Permafrost.</title>
        <authorList>
            <person name="Martinez M.A."/>
            <person name="Woodcroft B.J."/>
            <person name="Ignacio Espinoza J.C."/>
            <person name="Zayed A."/>
            <person name="Singleton C.M."/>
            <person name="Boyd J."/>
            <person name="Li Y.-F."/>
            <person name="Purvine S."/>
            <person name="Maughan H."/>
            <person name="Hodgkins S.B."/>
            <person name="Anderson D."/>
            <person name="Sederholm M."/>
            <person name="Temperton B."/>
            <person name="Saleska S.R."/>
            <person name="Tyson G.W."/>
            <person name="Rich V.I."/>
        </authorList>
    </citation>
    <scope>NUCLEOTIDE SEQUENCE [LARGE SCALE GENOMIC DNA]</scope>
    <source>
        <strain evidence="1 2">SMC1</strain>
    </source>
</reference>
<evidence type="ECO:0000313" key="1">
    <source>
        <dbReference type="EMBL" id="RIE16965.1"/>
    </source>
</evidence>
<dbReference type="EMBL" id="QXIY01000016">
    <property type="protein sequence ID" value="RIE16965.1"/>
    <property type="molecule type" value="Genomic_DNA"/>
</dbReference>
<protein>
    <submittedName>
        <fullName evidence="1">Uncharacterized protein</fullName>
    </submittedName>
</protein>
<evidence type="ECO:0000313" key="2">
    <source>
        <dbReference type="Proteomes" id="UP000266113"/>
    </source>
</evidence>
<accession>A0A398DP40</accession>
<gene>
    <name evidence="1" type="ORF">SMC1_03945</name>
</gene>
<dbReference type="AlphaFoldDB" id="A0A398DP40"/>
<sequence>MRYLSLALALQVHAVDLFHEVQLRVVREQFLVFAKVPVWGGAKEPPIDFQLRIPQSRALLD</sequence>
<dbReference type="Proteomes" id="UP000266113">
    <property type="component" value="Unassembled WGS sequence"/>
</dbReference>
<proteinExistence type="predicted"/>